<organism evidence="3 4">
    <name type="scientific">Aspergillus cavernicola</name>
    <dbReference type="NCBI Taxonomy" id="176166"/>
    <lineage>
        <taxon>Eukaryota</taxon>
        <taxon>Fungi</taxon>
        <taxon>Dikarya</taxon>
        <taxon>Ascomycota</taxon>
        <taxon>Pezizomycotina</taxon>
        <taxon>Eurotiomycetes</taxon>
        <taxon>Eurotiomycetidae</taxon>
        <taxon>Eurotiales</taxon>
        <taxon>Aspergillaceae</taxon>
        <taxon>Aspergillus</taxon>
        <taxon>Aspergillus subgen. Nidulantes</taxon>
    </lineage>
</organism>
<sequence>MASVFTYDPDPPRVSSPWSTSGSSTPQVTVTSNRNTAARNRSSTNFNSAGHDFLSDYGITKLEPEPQEGPTEYKLHLLLRPRRPYTSISTGHLVSGSYHTRASLSTSGSAAASVEEPSLKLPHNRSTDSRQQRLQQLTTQLLWRLQQSSPFHSSTTANLVLPILPEATPRLGATQKPSRLLPGLEESQGALYEIGVADDGTFVGLIHDELEESLSNLQAMAASLGCKVEVLRRVVVGNCEWVEDSTPTEVNPGRVHAESLWVAEALASPDWDYYRVESPKAELFESLSTSNPPPSLLTKGHSSSTEQIRISIAGPNTVGKSSLLGTLTSSVLDNGRGASRLGLLKHRHEISSGVTSSVAHELIGYTANTSTPNSAGVVNYTTGNVAAWDDIHATSEGGRLAFVSDLPGSVRYLKSTLRGLVSWAPHYVFLCIPATCEEELALGSGPDSAEQSMDINLALCYLELCMKLENPVIVVITKMDLASRAGLRNNLAKVLSALKLSGKKPAILPVQSNPSGKGVDLQRIKSADTEEVGKLISSTADWTTTVPIVLTSAVDGSGIGKLHALLRNLPIPSKPALRSVSLPKKLPCPQRPASIFDVDEVFAIPPSKVYSEQRQQNHGVVLCGLVRYGSVSVGDELIIGPVMSNAQSDNWGSPITQRVRPDRRSNHASQCGSYRSRPPSGDFSSSFPHNSSPGKTSPSIQVHWQRVRVVSVRNLRLPVQKLTEDQVGTIGIEPLSIVPDEEPPPLGKVRKGAILASVSTSSPSVPRPLSSVVGFVASFPSREFSSSLSPPVLLGGNAIVYTANVRTTVKLTCMALAEDEILSFPPSPTEPGFFSFDADPPMRDVSHKAEMHRMVNSSDSAVQDSIDITFSFVTSVEWVEAGSKVLLMPGASAVLASAENSNSLSGLEGFVGRVREVVYAEGSGSL</sequence>
<comment type="caution">
    <text evidence="3">The sequence shown here is derived from an EMBL/GenBank/DDBJ whole genome shotgun (WGS) entry which is preliminary data.</text>
</comment>
<dbReference type="Gene3D" id="3.40.50.300">
    <property type="entry name" value="P-loop containing nucleotide triphosphate hydrolases"/>
    <property type="match status" value="1"/>
</dbReference>
<evidence type="ECO:0000256" key="1">
    <source>
        <dbReference type="SAM" id="MobiDB-lite"/>
    </source>
</evidence>
<feature type="domain" description="Tr-type G" evidence="2">
    <location>
        <begin position="308"/>
        <end position="566"/>
    </location>
</feature>
<dbReference type="InterPro" id="IPR050055">
    <property type="entry name" value="EF-Tu_GTPase"/>
</dbReference>
<dbReference type="Proteomes" id="UP001610335">
    <property type="component" value="Unassembled WGS sequence"/>
</dbReference>
<evidence type="ECO:0000313" key="3">
    <source>
        <dbReference type="EMBL" id="KAL2815768.1"/>
    </source>
</evidence>
<keyword evidence="4" id="KW-1185">Reference proteome</keyword>
<dbReference type="EMBL" id="JBFXLS010000109">
    <property type="protein sequence ID" value="KAL2815768.1"/>
    <property type="molecule type" value="Genomic_DNA"/>
</dbReference>
<evidence type="ECO:0000259" key="2">
    <source>
        <dbReference type="Pfam" id="PF00009"/>
    </source>
</evidence>
<feature type="compositionally biased region" description="Polar residues" evidence="1">
    <location>
        <begin position="682"/>
        <end position="699"/>
    </location>
</feature>
<dbReference type="InterPro" id="IPR027417">
    <property type="entry name" value="P-loop_NTPase"/>
</dbReference>
<feature type="compositionally biased region" description="Low complexity" evidence="1">
    <location>
        <begin position="15"/>
        <end position="26"/>
    </location>
</feature>
<dbReference type="PANTHER" id="PTHR43721">
    <property type="entry name" value="ELONGATION FACTOR TU-RELATED"/>
    <property type="match status" value="1"/>
</dbReference>
<protein>
    <recommendedName>
        <fullName evidence="2">Tr-type G domain-containing protein</fullName>
    </recommendedName>
</protein>
<proteinExistence type="predicted"/>
<dbReference type="Pfam" id="PF00009">
    <property type="entry name" value="GTP_EFTU"/>
    <property type="match status" value="1"/>
</dbReference>
<reference evidence="3 4" key="1">
    <citation type="submission" date="2024-07" db="EMBL/GenBank/DDBJ databases">
        <title>Section-level genome sequencing and comparative genomics of Aspergillus sections Usti and Cavernicolus.</title>
        <authorList>
            <consortium name="Lawrence Berkeley National Laboratory"/>
            <person name="Nybo J.L."/>
            <person name="Vesth T.C."/>
            <person name="Theobald S."/>
            <person name="Frisvad J.C."/>
            <person name="Larsen T.O."/>
            <person name="Kjaerboelling I."/>
            <person name="Rothschild-Mancinelli K."/>
            <person name="Lyhne E.K."/>
            <person name="Kogle M.E."/>
            <person name="Barry K."/>
            <person name="Clum A."/>
            <person name="Na H."/>
            <person name="Ledsgaard L."/>
            <person name="Lin J."/>
            <person name="Lipzen A."/>
            <person name="Kuo A."/>
            <person name="Riley R."/>
            <person name="Mondo S."/>
            <person name="LaButti K."/>
            <person name="Haridas S."/>
            <person name="Pangalinan J."/>
            <person name="Salamov A.A."/>
            <person name="Simmons B.A."/>
            <person name="Magnuson J.K."/>
            <person name="Chen J."/>
            <person name="Drula E."/>
            <person name="Henrissat B."/>
            <person name="Wiebenga A."/>
            <person name="Lubbers R.J."/>
            <person name="Gomes A.C."/>
            <person name="Makela M.R."/>
            <person name="Stajich J."/>
            <person name="Grigoriev I.V."/>
            <person name="Mortensen U.H."/>
            <person name="De vries R.P."/>
            <person name="Baker S.E."/>
            <person name="Andersen M.R."/>
        </authorList>
    </citation>
    <scope>NUCLEOTIDE SEQUENCE [LARGE SCALE GENOMIC DNA]</scope>
    <source>
        <strain evidence="3 4">CBS 600.67</strain>
    </source>
</reference>
<feature type="region of interest" description="Disordered" evidence="1">
    <location>
        <begin position="108"/>
        <end position="130"/>
    </location>
</feature>
<name>A0ABR4HJV7_9EURO</name>
<dbReference type="InterPro" id="IPR000795">
    <property type="entry name" value="T_Tr_GTP-bd_dom"/>
</dbReference>
<feature type="region of interest" description="Disordered" evidence="1">
    <location>
        <begin position="1"/>
        <end position="50"/>
    </location>
</feature>
<evidence type="ECO:0000313" key="4">
    <source>
        <dbReference type="Proteomes" id="UP001610335"/>
    </source>
</evidence>
<gene>
    <name evidence="3" type="ORF">BDW59DRAFT_153684</name>
</gene>
<dbReference type="SUPFAM" id="SSF52540">
    <property type="entry name" value="P-loop containing nucleoside triphosphate hydrolases"/>
    <property type="match status" value="1"/>
</dbReference>
<feature type="region of interest" description="Disordered" evidence="1">
    <location>
        <begin position="649"/>
        <end position="699"/>
    </location>
</feature>
<feature type="compositionally biased region" description="Polar residues" evidence="1">
    <location>
        <begin position="27"/>
        <end position="48"/>
    </location>
</feature>
<dbReference type="PANTHER" id="PTHR43721:SF30">
    <property type="entry name" value="TR-TYPE G DOMAIN-CONTAINING PROTEIN"/>
    <property type="match status" value="1"/>
</dbReference>
<accession>A0ABR4HJV7</accession>